<feature type="domain" description="Glycosyltransferase 2-like" evidence="2">
    <location>
        <begin position="9"/>
        <end position="111"/>
    </location>
</feature>
<keyword evidence="1" id="KW-0472">Membrane</keyword>
<protein>
    <submittedName>
        <fullName evidence="3">Glycosyltransferase family 2 protein</fullName>
        <ecNumber evidence="3">2.4.-.-</ecNumber>
    </submittedName>
</protein>
<dbReference type="RefSeq" id="WP_323197634.1">
    <property type="nucleotide sequence ID" value="NZ_JAYGHG010000040.1"/>
</dbReference>
<accession>A0ABU5UIL5</accession>
<evidence type="ECO:0000256" key="1">
    <source>
        <dbReference type="SAM" id="Phobius"/>
    </source>
</evidence>
<evidence type="ECO:0000313" key="4">
    <source>
        <dbReference type="Proteomes" id="UP001302120"/>
    </source>
</evidence>
<dbReference type="Gene3D" id="3.90.550.10">
    <property type="entry name" value="Spore Coat Polysaccharide Biosynthesis Protein SpsA, Chain A"/>
    <property type="match status" value="1"/>
</dbReference>
<dbReference type="GO" id="GO:0016757">
    <property type="term" value="F:glycosyltransferase activity"/>
    <property type="evidence" value="ECO:0007669"/>
    <property type="project" value="UniProtKB-KW"/>
</dbReference>
<sequence>MLEQVTPLILIYNEAPNIKRTLQSLCWATKVVVIDSYSTDETLEILSSYPQVEVFQRKFDTHATQWNYGLEQVTSEWVMSLDADYVLTNELITEIKNLPANGSIDGYFGRFKYCVFGKPLRGTILPPREFLFRKDKAIYIDDGHTQLLENQGKSGQLSGYIYHDDRKPLNRWLWAQERYMVIETKKLLETPNNELSLSDRIRKQKIFAPFIILIYCLILKGGILDGWHGIYYAWQRVLAEVMLSIHLIEAEKLK</sequence>
<dbReference type="InterPro" id="IPR029044">
    <property type="entry name" value="Nucleotide-diphossugar_trans"/>
</dbReference>
<name>A0ABU5UIL5_9CYAN</name>
<keyword evidence="3" id="KW-0808">Transferase</keyword>
<dbReference type="InterPro" id="IPR001173">
    <property type="entry name" value="Glyco_trans_2-like"/>
</dbReference>
<keyword evidence="1" id="KW-0812">Transmembrane</keyword>
<organism evidence="3 4">
    <name type="scientific">Nodularia harveyana UHCC-0300</name>
    <dbReference type="NCBI Taxonomy" id="2974287"/>
    <lineage>
        <taxon>Bacteria</taxon>
        <taxon>Bacillati</taxon>
        <taxon>Cyanobacteriota</taxon>
        <taxon>Cyanophyceae</taxon>
        <taxon>Nostocales</taxon>
        <taxon>Nodulariaceae</taxon>
        <taxon>Nodularia</taxon>
    </lineage>
</organism>
<dbReference type="EC" id="2.4.-.-" evidence="3"/>
<keyword evidence="4" id="KW-1185">Reference proteome</keyword>
<dbReference type="Pfam" id="PF00535">
    <property type="entry name" value="Glycos_transf_2"/>
    <property type="match status" value="1"/>
</dbReference>
<dbReference type="Proteomes" id="UP001302120">
    <property type="component" value="Unassembled WGS sequence"/>
</dbReference>
<dbReference type="PANTHER" id="PTHR43630:SF2">
    <property type="entry name" value="GLYCOSYLTRANSFERASE"/>
    <property type="match status" value="1"/>
</dbReference>
<dbReference type="SUPFAM" id="SSF53448">
    <property type="entry name" value="Nucleotide-diphospho-sugar transferases"/>
    <property type="match status" value="1"/>
</dbReference>
<comment type="caution">
    <text evidence="3">The sequence shown here is derived from an EMBL/GenBank/DDBJ whole genome shotgun (WGS) entry which is preliminary data.</text>
</comment>
<evidence type="ECO:0000259" key="2">
    <source>
        <dbReference type="Pfam" id="PF00535"/>
    </source>
</evidence>
<reference evidence="3 4" key="1">
    <citation type="submission" date="2023-12" db="EMBL/GenBank/DDBJ databases">
        <title>Baltic Sea Cyanobacteria.</title>
        <authorList>
            <person name="Delbaje E."/>
            <person name="Fewer D.P."/>
            <person name="Shishido T.K."/>
        </authorList>
    </citation>
    <scope>NUCLEOTIDE SEQUENCE [LARGE SCALE GENOMIC DNA]</scope>
    <source>
        <strain evidence="3 4">UHCC-0300</strain>
    </source>
</reference>
<gene>
    <name evidence="3" type="ORF">VB620_18555</name>
</gene>
<dbReference type="EMBL" id="JAYGHG010000040">
    <property type="protein sequence ID" value="MEA5583334.1"/>
    <property type="molecule type" value="Genomic_DNA"/>
</dbReference>
<evidence type="ECO:0000313" key="3">
    <source>
        <dbReference type="EMBL" id="MEA5583334.1"/>
    </source>
</evidence>
<proteinExistence type="predicted"/>
<feature type="transmembrane region" description="Helical" evidence="1">
    <location>
        <begin position="206"/>
        <end position="224"/>
    </location>
</feature>
<dbReference type="CDD" id="cd02511">
    <property type="entry name" value="Beta4Glucosyltransferase"/>
    <property type="match status" value="1"/>
</dbReference>
<keyword evidence="3" id="KW-0328">Glycosyltransferase</keyword>
<dbReference type="PANTHER" id="PTHR43630">
    <property type="entry name" value="POLY-BETA-1,6-N-ACETYL-D-GLUCOSAMINE SYNTHASE"/>
    <property type="match status" value="1"/>
</dbReference>
<keyword evidence="1" id="KW-1133">Transmembrane helix</keyword>